<dbReference type="EMBL" id="JBHSED010000040">
    <property type="protein sequence ID" value="MFC4305943.1"/>
    <property type="molecule type" value="Genomic_DNA"/>
</dbReference>
<name>A0ABV8SGD4_9BACL</name>
<feature type="coiled-coil region" evidence="5">
    <location>
        <begin position="90"/>
        <end position="117"/>
    </location>
</feature>
<dbReference type="RefSeq" id="WP_204601497.1">
    <property type="nucleotide sequence ID" value="NZ_JBHSED010000040.1"/>
</dbReference>
<keyword evidence="5" id="KW-0175">Coiled coil</keyword>
<comment type="caution">
    <text evidence="7">The sequence shown here is derived from an EMBL/GenBank/DDBJ whole genome shotgun (WGS) entry which is preliminary data.</text>
</comment>
<evidence type="ECO:0000256" key="5">
    <source>
        <dbReference type="SAM" id="Coils"/>
    </source>
</evidence>
<proteinExistence type="predicted"/>
<protein>
    <submittedName>
        <fullName evidence="7">MerR family transcriptional regulator</fullName>
    </submittedName>
</protein>
<dbReference type="InterPro" id="IPR000551">
    <property type="entry name" value="MerR-type_HTH_dom"/>
</dbReference>
<keyword evidence="8" id="KW-1185">Reference proteome</keyword>
<dbReference type="SUPFAM" id="SSF46955">
    <property type="entry name" value="Putative DNA-binding domain"/>
    <property type="match status" value="1"/>
</dbReference>
<dbReference type="InterPro" id="IPR047057">
    <property type="entry name" value="MerR_fam"/>
</dbReference>
<keyword evidence="2" id="KW-0805">Transcription regulation</keyword>
<dbReference type="PANTHER" id="PTHR30204:SF69">
    <property type="entry name" value="MERR-FAMILY TRANSCRIPTIONAL REGULATOR"/>
    <property type="match status" value="1"/>
</dbReference>
<dbReference type="InterPro" id="IPR009061">
    <property type="entry name" value="DNA-bd_dom_put_sf"/>
</dbReference>
<sequence length="259" mass="30610">MNDYITISELAKLMNVSVHQLRYFEDKRILPPAFTGDNHYRMYGIDEVYRLAHILLLRELDIPVGTIEQCLNGYSPENYRLLLDESLGKVRTEIDRLTKLQRQMESLLDKQREWSEQPRGYQRRWLPERRLKQWLVLADGASLTARSLYEREPAPSGLYKNDLYYVCEAQRTLLCMESAEKSDSVLEEGEYLCKPFALTDEQDLEREAERLAHELRQRHASAAGPFIFVEHAYLSMFEQERLQYEIQVRLDPDRCGELR</sequence>
<dbReference type="Gene3D" id="1.10.1660.10">
    <property type="match status" value="1"/>
</dbReference>
<keyword evidence="3" id="KW-0238">DNA-binding</keyword>
<reference evidence="8" key="1">
    <citation type="journal article" date="2019" name="Int. J. Syst. Evol. Microbiol.">
        <title>The Global Catalogue of Microorganisms (GCM) 10K type strain sequencing project: providing services to taxonomists for standard genome sequencing and annotation.</title>
        <authorList>
            <consortium name="The Broad Institute Genomics Platform"/>
            <consortium name="The Broad Institute Genome Sequencing Center for Infectious Disease"/>
            <person name="Wu L."/>
            <person name="Ma J."/>
        </authorList>
    </citation>
    <scope>NUCLEOTIDE SEQUENCE [LARGE SCALE GENOMIC DNA]</scope>
    <source>
        <strain evidence="8">CGMCC 4.1641</strain>
    </source>
</reference>
<evidence type="ECO:0000256" key="1">
    <source>
        <dbReference type="ARBA" id="ARBA00022491"/>
    </source>
</evidence>
<evidence type="ECO:0000313" key="8">
    <source>
        <dbReference type="Proteomes" id="UP001595755"/>
    </source>
</evidence>
<evidence type="ECO:0000259" key="6">
    <source>
        <dbReference type="PROSITE" id="PS50937"/>
    </source>
</evidence>
<evidence type="ECO:0000256" key="3">
    <source>
        <dbReference type="ARBA" id="ARBA00023125"/>
    </source>
</evidence>
<evidence type="ECO:0000256" key="2">
    <source>
        <dbReference type="ARBA" id="ARBA00023015"/>
    </source>
</evidence>
<organism evidence="7 8">
    <name type="scientific">Cohnella boryungensis</name>
    <dbReference type="NCBI Taxonomy" id="768479"/>
    <lineage>
        <taxon>Bacteria</taxon>
        <taxon>Bacillati</taxon>
        <taxon>Bacillota</taxon>
        <taxon>Bacilli</taxon>
        <taxon>Bacillales</taxon>
        <taxon>Paenibacillaceae</taxon>
        <taxon>Cohnella</taxon>
    </lineage>
</organism>
<dbReference type="Pfam" id="PF13411">
    <property type="entry name" value="MerR_1"/>
    <property type="match status" value="1"/>
</dbReference>
<keyword evidence="4" id="KW-0804">Transcription</keyword>
<dbReference type="PROSITE" id="PS50937">
    <property type="entry name" value="HTH_MERR_2"/>
    <property type="match status" value="1"/>
</dbReference>
<evidence type="ECO:0000256" key="4">
    <source>
        <dbReference type="ARBA" id="ARBA00023163"/>
    </source>
</evidence>
<dbReference type="Proteomes" id="UP001595755">
    <property type="component" value="Unassembled WGS sequence"/>
</dbReference>
<keyword evidence="1" id="KW-0678">Repressor</keyword>
<evidence type="ECO:0000313" key="7">
    <source>
        <dbReference type="EMBL" id="MFC4305943.1"/>
    </source>
</evidence>
<gene>
    <name evidence="7" type="ORF">ACFO1S_21145</name>
</gene>
<dbReference type="PANTHER" id="PTHR30204">
    <property type="entry name" value="REDOX-CYCLING DRUG-SENSING TRANSCRIPTIONAL ACTIVATOR SOXR"/>
    <property type="match status" value="1"/>
</dbReference>
<feature type="domain" description="HTH merR-type" evidence="6">
    <location>
        <begin position="4"/>
        <end position="73"/>
    </location>
</feature>
<dbReference type="SMART" id="SM00422">
    <property type="entry name" value="HTH_MERR"/>
    <property type="match status" value="1"/>
</dbReference>
<accession>A0ABV8SGD4</accession>